<sequence length="122" mass="13891">MQHMSFKGHIKGKLPYQAVVNNMCVEEIPTELSSLEILEQILIAQRIAFEKIVVMPKEQHRKIKGAICNLPVECDQTCNQLSRPPDRSVHTTDKATYFVICKFKKPELAVSPIETLLQDSKN</sequence>
<proteinExistence type="predicted"/>
<dbReference type="AlphaFoldDB" id="A0A3M6TXR9"/>
<protein>
    <recommendedName>
        <fullName evidence="1">DUF6570 domain-containing protein</fullName>
    </recommendedName>
</protein>
<keyword evidence="3" id="KW-1185">Reference proteome</keyword>
<feature type="domain" description="DUF6570" evidence="1">
    <location>
        <begin position="11"/>
        <end position="87"/>
    </location>
</feature>
<gene>
    <name evidence="2" type="ORF">pdam_00009374</name>
</gene>
<dbReference type="Proteomes" id="UP000275408">
    <property type="component" value="Unassembled WGS sequence"/>
</dbReference>
<evidence type="ECO:0000259" key="1">
    <source>
        <dbReference type="Pfam" id="PF20209"/>
    </source>
</evidence>
<evidence type="ECO:0000313" key="3">
    <source>
        <dbReference type="Proteomes" id="UP000275408"/>
    </source>
</evidence>
<name>A0A3M6TXR9_POCDA</name>
<evidence type="ECO:0000313" key="2">
    <source>
        <dbReference type="EMBL" id="RMX46104.1"/>
    </source>
</evidence>
<dbReference type="EMBL" id="RCHS01002732">
    <property type="protein sequence ID" value="RMX46104.1"/>
    <property type="molecule type" value="Genomic_DNA"/>
</dbReference>
<dbReference type="InterPro" id="IPR046700">
    <property type="entry name" value="DUF6570"/>
</dbReference>
<dbReference type="Pfam" id="PF20209">
    <property type="entry name" value="DUF6570"/>
    <property type="match status" value="1"/>
</dbReference>
<comment type="caution">
    <text evidence="2">The sequence shown here is derived from an EMBL/GenBank/DDBJ whole genome shotgun (WGS) entry which is preliminary data.</text>
</comment>
<organism evidence="2 3">
    <name type="scientific">Pocillopora damicornis</name>
    <name type="common">Cauliflower coral</name>
    <name type="synonym">Millepora damicornis</name>
    <dbReference type="NCBI Taxonomy" id="46731"/>
    <lineage>
        <taxon>Eukaryota</taxon>
        <taxon>Metazoa</taxon>
        <taxon>Cnidaria</taxon>
        <taxon>Anthozoa</taxon>
        <taxon>Hexacorallia</taxon>
        <taxon>Scleractinia</taxon>
        <taxon>Astrocoeniina</taxon>
        <taxon>Pocilloporidae</taxon>
        <taxon>Pocillopora</taxon>
    </lineage>
</organism>
<accession>A0A3M6TXR9</accession>
<reference evidence="2 3" key="1">
    <citation type="journal article" date="2018" name="Sci. Rep.">
        <title>Comparative analysis of the Pocillopora damicornis genome highlights role of immune system in coral evolution.</title>
        <authorList>
            <person name="Cunning R."/>
            <person name="Bay R.A."/>
            <person name="Gillette P."/>
            <person name="Baker A.C."/>
            <person name="Traylor-Knowles N."/>
        </authorList>
    </citation>
    <scope>NUCLEOTIDE SEQUENCE [LARGE SCALE GENOMIC DNA]</scope>
    <source>
        <strain evidence="2">RSMAS</strain>
        <tissue evidence="2">Whole animal</tissue>
    </source>
</reference>